<evidence type="ECO:0000256" key="2">
    <source>
        <dbReference type="SAM" id="MobiDB-lite"/>
    </source>
</evidence>
<feature type="region of interest" description="Disordered" evidence="2">
    <location>
        <begin position="1"/>
        <end position="20"/>
    </location>
</feature>
<dbReference type="EMBL" id="JBBWRZ010000007">
    <property type="protein sequence ID" value="KAK8232231.1"/>
    <property type="molecule type" value="Genomic_DNA"/>
</dbReference>
<keyword evidence="1" id="KW-0175">Coiled coil</keyword>
<keyword evidence="4" id="KW-1185">Reference proteome</keyword>
<evidence type="ECO:0000256" key="1">
    <source>
        <dbReference type="SAM" id="Coils"/>
    </source>
</evidence>
<dbReference type="Proteomes" id="UP001492380">
    <property type="component" value="Unassembled WGS sequence"/>
</dbReference>
<proteinExistence type="predicted"/>
<organism evidence="3 4">
    <name type="scientific">Phyllosticta capitalensis</name>
    <dbReference type="NCBI Taxonomy" id="121624"/>
    <lineage>
        <taxon>Eukaryota</taxon>
        <taxon>Fungi</taxon>
        <taxon>Dikarya</taxon>
        <taxon>Ascomycota</taxon>
        <taxon>Pezizomycotina</taxon>
        <taxon>Dothideomycetes</taxon>
        <taxon>Dothideomycetes incertae sedis</taxon>
        <taxon>Botryosphaeriales</taxon>
        <taxon>Phyllostictaceae</taxon>
        <taxon>Phyllosticta</taxon>
    </lineage>
</organism>
<reference evidence="3 4" key="1">
    <citation type="submission" date="2024-04" db="EMBL/GenBank/DDBJ databases">
        <title>Phyllosticta paracitricarpa is synonymous to the EU quarantine fungus P. citricarpa based on phylogenomic analyses.</title>
        <authorList>
            <consortium name="Lawrence Berkeley National Laboratory"/>
            <person name="Van Ingen-Buijs V.A."/>
            <person name="Van Westerhoven A.C."/>
            <person name="Haridas S."/>
            <person name="Skiadas P."/>
            <person name="Martin F."/>
            <person name="Groenewald J.Z."/>
            <person name="Crous P.W."/>
            <person name="Seidl M.F."/>
        </authorList>
    </citation>
    <scope>NUCLEOTIDE SEQUENCE [LARGE SCALE GENOMIC DNA]</scope>
    <source>
        <strain evidence="3 4">CBS 123374</strain>
    </source>
</reference>
<evidence type="ECO:0000313" key="3">
    <source>
        <dbReference type="EMBL" id="KAK8232231.1"/>
    </source>
</evidence>
<name>A0ABR1YLR2_9PEZI</name>
<comment type="caution">
    <text evidence="3">The sequence shown here is derived from an EMBL/GenBank/DDBJ whole genome shotgun (WGS) entry which is preliminary data.</text>
</comment>
<evidence type="ECO:0000313" key="4">
    <source>
        <dbReference type="Proteomes" id="UP001492380"/>
    </source>
</evidence>
<feature type="coiled-coil region" evidence="1">
    <location>
        <begin position="120"/>
        <end position="154"/>
    </location>
</feature>
<sequence length="249" mass="28537">MARTKQIPKKSTVGRDLVANAERQRRLMPISATAQYGSDGSEYQDFNPPIQTQIPARKDQRRIKRRTVVGGTPRNQQTQNATTHEPSTVIKQLEERRDLARTVANVEQLFAENQPRDEVIASHGQQIARLRAELSEQRTEIDSLKEELRVNNNLPNEQNNNRALEGMIREFKETELPVLKSLAKLLFSMEKIYRASAETGQEKDDFLANIEKELGSGRYAYFLRIGKKICEQGLDFPELELYHAGEEDE</sequence>
<gene>
    <name evidence="3" type="ORF">HDK90DRAFT_526395</name>
</gene>
<accession>A0ABR1YLR2</accession>
<protein>
    <submittedName>
        <fullName evidence="3">Uncharacterized protein</fullName>
    </submittedName>
</protein>